<dbReference type="Gramene" id="PAN19104">
    <property type="protein sequence ID" value="PAN19104"/>
    <property type="gene ID" value="PAHAL_3G249700"/>
</dbReference>
<dbReference type="Proteomes" id="UP000243499">
    <property type="component" value="Chromosome 3"/>
</dbReference>
<accession>A0A2S3HBB8</accession>
<proteinExistence type="predicted"/>
<dbReference type="AlphaFoldDB" id="A0A2S3HBB8"/>
<feature type="compositionally biased region" description="Gly residues" evidence="1">
    <location>
        <begin position="160"/>
        <end position="170"/>
    </location>
</feature>
<feature type="compositionally biased region" description="Polar residues" evidence="1">
    <location>
        <begin position="26"/>
        <end position="42"/>
    </location>
</feature>
<feature type="region of interest" description="Disordered" evidence="1">
    <location>
        <begin position="1"/>
        <end position="142"/>
    </location>
</feature>
<dbReference type="EMBL" id="CM008048">
    <property type="protein sequence ID" value="PAN19104.1"/>
    <property type="molecule type" value="Genomic_DNA"/>
</dbReference>
<feature type="region of interest" description="Disordered" evidence="1">
    <location>
        <begin position="157"/>
        <end position="176"/>
    </location>
</feature>
<name>A0A2S3HBB8_9POAL</name>
<feature type="compositionally biased region" description="Gly residues" evidence="1">
    <location>
        <begin position="65"/>
        <end position="74"/>
    </location>
</feature>
<gene>
    <name evidence="2" type="ORF">PAHAL_3G249700</name>
</gene>
<evidence type="ECO:0000256" key="1">
    <source>
        <dbReference type="SAM" id="MobiDB-lite"/>
    </source>
</evidence>
<feature type="compositionally biased region" description="Low complexity" evidence="1">
    <location>
        <begin position="97"/>
        <end position="111"/>
    </location>
</feature>
<reference evidence="2" key="1">
    <citation type="submission" date="2018-04" db="EMBL/GenBank/DDBJ databases">
        <title>WGS assembly of Panicum hallii.</title>
        <authorList>
            <person name="Lovell J."/>
            <person name="Jenkins J."/>
            <person name="Lowry D."/>
            <person name="Mamidi S."/>
            <person name="Sreedasyam A."/>
            <person name="Weng X."/>
            <person name="Barry K."/>
            <person name="Bonette J."/>
            <person name="Campitelli B."/>
            <person name="Daum C."/>
            <person name="Gordon S."/>
            <person name="Gould B."/>
            <person name="Lipzen A."/>
            <person name="Macqueen A."/>
            <person name="Palacio-Mejia J."/>
            <person name="Plott C."/>
            <person name="Shakirov E."/>
            <person name="Shu S."/>
            <person name="Yoshinaga Y."/>
            <person name="Zane M."/>
            <person name="Rokhsar D."/>
            <person name="Grimwood J."/>
            <person name="Schmutz J."/>
            <person name="Juenger T."/>
        </authorList>
    </citation>
    <scope>NUCLEOTIDE SEQUENCE [LARGE SCALE GENOMIC DNA]</scope>
    <source>
        <strain evidence="2">FIL2</strain>
    </source>
</reference>
<sequence>MGVSATRPNMMMKHQASAPDPGMAATHSTRSPSPRNGASETQPIGRHGSGRRAAAPHHSSAPNTQGGGGAGEGPGKPARGGVAPIRAPAHQAAKGVGCSRGRPGRGSCRGRPPSPRKGCVDPGFGEVDLPSVAGDRRRNGATGDLGFARVRVRVGRKTARGGGGGDGWGLGRHHHGRSPVAAAAAGVRAWSRRDRRLDARSLPRRPHERPWGKLIIPTMVFAWCMELNSM</sequence>
<organism evidence="2">
    <name type="scientific">Panicum hallii</name>
    <dbReference type="NCBI Taxonomy" id="206008"/>
    <lineage>
        <taxon>Eukaryota</taxon>
        <taxon>Viridiplantae</taxon>
        <taxon>Streptophyta</taxon>
        <taxon>Embryophyta</taxon>
        <taxon>Tracheophyta</taxon>
        <taxon>Spermatophyta</taxon>
        <taxon>Magnoliopsida</taxon>
        <taxon>Liliopsida</taxon>
        <taxon>Poales</taxon>
        <taxon>Poaceae</taxon>
        <taxon>PACMAD clade</taxon>
        <taxon>Panicoideae</taxon>
        <taxon>Panicodae</taxon>
        <taxon>Paniceae</taxon>
        <taxon>Panicinae</taxon>
        <taxon>Panicum</taxon>
        <taxon>Panicum sect. Panicum</taxon>
    </lineage>
</organism>
<protein>
    <submittedName>
        <fullName evidence="2">Uncharacterized protein</fullName>
    </submittedName>
</protein>
<evidence type="ECO:0000313" key="2">
    <source>
        <dbReference type="EMBL" id="PAN19104.1"/>
    </source>
</evidence>